<comment type="caution">
    <text evidence="1">The sequence shown here is derived from an EMBL/GenBank/DDBJ whole genome shotgun (WGS) entry which is preliminary data.</text>
</comment>
<evidence type="ECO:0000313" key="1">
    <source>
        <dbReference type="EMBL" id="KAL3862170.1"/>
    </source>
</evidence>
<evidence type="ECO:0000313" key="2">
    <source>
        <dbReference type="Proteomes" id="UP001634394"/>
    </source>
</evidence>
<keyword evidence="2" id="KW-1185">Reference proteome</keyword>
<protein>
    <submittedName>
        <fullName evidence="1">Uncharacterized protein</fullName>
    </submittedName>
</protein>
<sequence>RLQLLQDLRDLLPNLGDLDKDGDDSTPNFPSIANKETGFWQILPQKRMRPFKYQTRA</sequence>
<dbReference type="AlphaFoldDB" id="A0ABD3VL81"/>
<accession>A0ABD3VL81</accession>
<dbReference type="EMBL" id="JBJQND010000011">
    <property type="protein sequence ID" value="KAL3862170.1"/>
    <property type="molecule type" value="Genomic_DNA"/>
</dbReference>
<reference evidence="1 2" key="1">
    <citation type="submission" date="2024-11" db="EMBL/GenBank/DDBJ databases">
        <title>Chromosome-level genome assembly of the freshwater bivalve Anodonta woodiana.</title>
        <authorList>
            <person name="Chen X."/>
        </authorList>
    </citation>
    <scope>NUCLEOTIDE SEQUENCE [LARGE SCALE GENOMIC DNA]</scope>
    <source>
        <strain evidence="1">MN2024</strain>
        <tissue evidence="1">Gills</tissue>
    </source>
</reference>
<feature type="non-terminal residue" evidence="1">
    <location>
        <position position="57"/>
    </location>
</feature>
<proteinExistence type="predicted"/>
<organism evidence="1 2">
    <name type="scientific">Sinanodonta woodiana</name>
    <name type="common">Chinese pond mussel</name>
    <name type="synonym">Anodonta woodiana</name>
    <dbReference type="NCBI Taxonomy" id="1069815"/>
    <lineage>
        <taxon>Eukaryota</taxon>
        <taxon>Metazoa</taxon>
        <taxon>Spiralia</taxon>
        <taxon>Lophotrochozoa</taxon>
        <taxon>Mollusca</taxon>
        <taxon>Bivalvia</taxon>
        <taxon>Autobranchia</taxon>
        <taxon>Heteroconchia</taxon>
        <taxon>Palaeoheterodonta</taxon>
        <taxon>Unionida</taxon>
        <taxon>Unionoidea</taxon>
        <taxon>Unionidae</taxon>
        <taxon>Unioninae</taxon>
        <taxon>Sinanodonta</taxon>
    </lineage>
</organism>
<feature type="non-terminal residue" evidence="1">
    <location>
        <position position="1"/>
    </location>
</feature>
<dbReference type="Proteomes" id="UP001634394">
    <property type="component" value="Unassembled WGS sequence"/>
</dbReference>
<gene>
    <name evidence="1" type="ORF">ACJMK2_008157</name>
</gene>
<name>A0ABD3VL81_SINWO</name>